<comment type="caution">
    <text evidence="10">The sequence shown here is derived from an EMBL/GenBank/DDBJ whole genome shotgun (WGS) entry which is preliminary data.</text>
</comment>
<feature type="transmembrane region" description="Helical" evidence="8">
    <location>
        <begin position="238"/>
        <end position="259"/>
    </location>
</feature>
<dbReference type="PANTHER" id="PTHR43848">
    <property type="entry name" value="PUTRESCINE TRANSPORT SYSTEM PERMEASE PROTEIN POTI"/>
    <property type="match status" value="1"/>
</dbReference>
<comment type="subcellular location">
    <subcellularLocation>
        <location evidence="1 8">Cell membrane</location>
        <topology evidence="1 8">Multi-pass membrane protein</topology>
    </subcellularLocation>
</comment>
<keyword evidence="11" id="KW-1185">Reference proteome</keyword>
<dbReference type="Proteomes" id="UP000290567">
    <property type="component" value="Unassembled WGS sequence"/>
</dbReference>
<evidence type="ECO:0000256" key="1">
    <source>
        <dbReference type="ARBA" id="ARBA00004651"/>
    </source>
</evidence>
<dbReference type="InterPro" id="IPR035906">
    <property type="entry name" value="MetI-like_sf"/>
</dbReference>
<evidence type="ECO:0000256" key="4">
    <source>
        <dbReference type="ARBA" id="ARBA00022475"/>
    </source>
</evidence>
<dbReference type="PROSITE" id="PS50928">
    <property type="entry name" value="ABC_TM1"/>
    <property type="match status" value="1"/>
</dbReference>
<keyword evidence="5 8" id="KW-0812">Transmembrane</keyword>
<evidence type="ECO:0000313" key="11">
    <source>
        <dbReference type="Proteomes" id="UP000290567"/>
    </source>
</evidence>
<name>A0A4P5PMJ2_9ENTE</name>
<dbReference type="CDD" id="cd06261">
    <property type="entry name" value="TM_PBP2"/>
    <property type="match status" value="1"/>
</dbReference>
<evidence type="ECO:0000256" key="2">
    <source>
        <dbReference type="ARBA" id="ARBA00007069"/>
    </source>
</evidence>
<dbReference type="SUPFAM" id="SSF161098">
    <property type="entry name" value="MetI-like"/>
    <property type="match status" value="1"/>
</dbReference>
<dbReference type="Gene3D" id="1.10.3720.10">
    <property type="entry name" value="MetI-like"/>
    <property type="match status" value="1"/>
</dbReference>
<evidence type="ECO:0000259" key="9">
    <source>
        <dbReference type="PROSITE" id="PS50928"/>
    </source>
</evidence>
<feature type="transmembrane region" description="Helical" evidence="8">
    <location>
        <begin position="135"/>
        <end position="157"/>
    </location>
</feature>
<dbReference type="OrthoDB" id="9782004at2"/>
<proteinExistence type="inferred from homology"/>
<dbReference type="GO" id="GO:0055085">
    <property type="term" value="P:transmembrane transport"/>
    <property type="evidence" value="ECO:0007669"/>
    <property type="project" value="InterPro"/>
</dbReference>
<keyword evidence="6 8" id="KW-1133">Transmembrane helix</keyword>
<evidence type="ECO:0000256" key="7">
    <source>
        <dbReference type="ARBA" id="ARBA00023136"/>
    </source>
</evidence>
<feature type="transmembrane region" description="Helical" evidence="8">
    <location>
        <begin position="178"/>
        <end position="200"/>
    </location>
</feature>
<dbReference type="EMBL" id="BJCC01000018">
    <property type="protein sequence ID" value="GCF94453.1"/>
    <property type="molecule type" value="Genomic_DNA"/>
</dbReference>
<gene>
    <name evidence="10" type="primary">potC</name>
    <name evidence="10" type="ORF">NRIC_23440</name>
</gene>
<dbReference type="Pfam" id="PF00528">
    <property type="entry name" value="BPD_transp_1"/>
    <property type="match status" value="1"/>
</dbReference>
<evidence type="ECO:0000256" key="5">
    <source>
        <dbReference type="ARBA" id="ARBA00022692"/>
    </source>
</evidence>
<comment type="similarity">
    <text evidence="2">Belongs to the binding-protein-dependent transport system permease family. CysTW subfamily.</text>
</comment>
<keyword evidence="3 8" id="KW-0813">Transport</keyword>
<sequence>MRKRRFPWSNLYLAVVFLLLYIPIFYLIFYSFNEGGTMTNFTGFTWEHYETLFSDTRLISIVVQTFVLAFLSALLATMIGTFGAMSIYYTRKRASKNALLGLNNILMVSPDVIIGASFLILFTILGGTIRSFQLGFFSVLLSHVAFSIPIVVLMVLPKLQEMNDSMIDAARDLGANNWQVLSTIVLPFLTPGIVAGYFMAFTYSLDDFAVTFFVTGNGFSTLSVEIYSRARQGISLEINALSTLVFIFSLILVVGYYFISRDNSKKARKRKREFEEVSVLK</sequence>
<keyword evidence="7 8" id="KW-0472">Membrane</keyword>
<organism evidence="10 11">
    <name type="scientific">Enterococcus florum</name>
    <dbReference type="NCBI Taxonomy" id="2480627"/>
    <lineage>
        <taxon>Bacteria</taxon>
        <taxon>Bacillati</taxon>
        <taxon>Bacillota</taxon>
        <taxon>Bacilli</taxon>
        <taxon>Lactobacillales</taxon>
        <taxon>Enterococcaceae</taxon>
        <taxon>Enterococcus</taxon>
    </lineage>
</organism>
<protein>
    <submittedName>
        <fullName evidence="10">Spermidine/purescine ABC transporter permease</fullName>
    </submittedName>
</protein>
<dbReference type="InterPro" id="IPR051789">
    <property type="entry name" value="Bact_Polyamine_Transport"/>
</dbReference>
<dbReference type="AlphaFoldDB" id="A0A4P5PMJ2"/>
<evidence type="ECO:0000256" key="3">
    <source>
        <dbReference type="ARBA" id="ARBA00022448"/>
    </source>
</evidence>
<keyword evidence="4" id="KW-1003">Cell membrane</keyword>
<feature type="transmembrane region" description="Helical" evidence="8">
    <location>
        <begin position="12"/>
        <end position="32"/>
    </location>
</feature>
<feature type="domain" description="ABC transmembrane type-1" evidence="9">
    <location>
        <begin position="62"/>
        <end position="256"/>
    </location>
</feature>
<evidence type="ECO:0000256" key="8">
    <source>
        <dbReference type="RuleBase" id="RU363032"/>
    </source>
</evidence>
<accession>A0A4P5PMJ2</accession>
<evidence type="ECO:0000313" key="10">
    <source>
        <dbReference type="EMBL" id="GCF94453.1"/>
    </source>
</evidence>
<dbReference type="PANTHER" id="PTHR43848:SF2">
    <property type="entry name" value="PUTRESCINE TRANSPORT SYSTEM PERMEASE PROTEIN POTI"/>
    <property type="match status" value="1"/>
</dbReference>
<dbReference type="GO" id="GO:0005886">
    <property type="term" value="C:plasma membrane"/>
    <property type="evidence" value="ECO:0007669"/>
    <property type="project" value="UniProtKB-SubCell"/>
</dbReference>
<dbReference type="RefSeq" id="WP_146622877.1">
    <property type="nucleotide sequence ID" value="NZ_BJCC01000018.1"/>
</dbReference>
<feature type="transmembrane region" description="Helical" evidence="8">
    <location>
        <begin position="105"/>
        <end position="129"/>
    </location>
</feature>
<feature type="transmembrane region" description="Helical" evidence="8">
    <location>
        <begin position="58"/>
        <end position="84"/>
    </location>
</feature>
<reference evidence="11" key="1">
    <citation type="submission" date="2019-02" db="EMBL/GenBank/DDBJ databases">
        <title>Draft genome sequence of Enterococcus sp. Gos25-1.</title>
        <authorList>
            <person name="Tanaka N."/>
            <person name="Shiwa Y."/>
            <person name="Fujita N."/>
        </authorList>
    </citation>
    <scope>NUCLEOTIDE SEQUENCE [LARGE SCALE GENOMIC DNA]</scope>
    <source>
        <strain evidence="11">Gos25-1</strain>
    </source>
</reference>
<dbReference type="InterPro" id="IPR000515">
    <property type="entry name" value="MetI-like"/>
</dbReference>
<evidence type="ECO:0000256" key="6">
    <source>
        <dbReference type="ARBA" id="ARBA00022989"/>
    </source>
</evidence>